<organism evidence="5 6">
    <name type="scientific">Zostera marina</name>
    <name type="common">Eelgrass</name>
    <dbReference type="NCBI Taxonomy" id="29655"/>
    <lineage>
        <taxon>Eukaryota</taxon>
        <taxon>Viridiplantae</taxon>
        <taxon>Streptophyta</taxon>
        <taxon>Embryophyta</taxon>
        <taxon>Tracheophyta</taxon>
        <taxon>Spermatophyta</taxon>
        <taxon>Magnoliopsida</taxon>
        <taxon>Liliopsida</taxon>
        <taxon>Zosteraceae</taxon>
        <taxon>Zostera</taxon>
    </lineage>
</organism>
<reference evidence="6" key="1">
    <citation type="journal article" date="2016" name="Nature">
        <title>The genome of the seagrass Zostera marina reveals angiosperm adaptation to the sea.</title>
        <authorList>
            <person name="Olsen J.L."/>
            <person name="Rouze P."/>
            <person name="Verhelst B."/>
            <person name="Lin Y.-C."/>
            <person name="Bayer T."/>
            <person name="Collen J."/>
            <person name="Dattolo E."/>
            <person name="De Paoli E."/>
            <person name="Dittami S."/>
            <person name="Maumus F."/>
            <person name="Michel G."/>
            <person name="Kersting A."/>
            <person name="Lauritano C."/>
            <person name="Lohaus R."/>
            <person name="Toepel M."/>
            <person name="Tonon T."/>
            <person name="Vanneste K."/>
            <person name="Amirebrahimi M."/>
            <person name="Brakel J."/>
            <person name="Bostroem C."/>
            <person name="Chovatia M."/>
            <person name="Grimwood J."/>
            <person name="Jenkins J.W."/>
            <person name="Jueterbock A."/>
            <person name="Mraz A."/>
            <person name="Stam W.T."/>
            <person name="Tice H."/>
            <person name="Bornberg-Bauer E."/>
            <person name="Green P.J."/>
            <person name="Pearson G.A."/>
            <person name="Procaccini G."/>
            <person name="Duarte C.M."/>
            <person name="Schmutz J."/>
            <person name="Reusch T.B.H."/>
            <person name="Van de Peer Y."/>
        </authorList>
    </citation>
    <scope>NUCLEOTIDE SEQUENCE [LARGE SCALE GENOMIC DNA]</scope>
    <source>
        <strain evidence="6">cv. Finnish</strain>
    </source>
</reference>
<name>A0A0K9NMV3_ZOSMR</name>
<dbReference type="OMA" id="NESCFRI"/>
<feature type="region of interest" description="PFYRE" evidence="3">
    <location>
        <begin position="407"/>
        <end position="498"/>
    </location>
</feature>
<dbReference type="Proteomes" id="UP000036987">
    <property type="component" value="Unassembled WGS sequence"/>
</dbReference>
<comment type="similarity">
    <text evidence="3">Belongs to the GRAS family.</text>
</comment>
<evidence type="ECO:0000256" key="1">
    <source>
        <dbReference type="ARBA" id="ARBA00023015"/>
    </source>
</evidence>
<keyword evidence="6" id="KW-1185">Reference proteome</keyword>
<feature type="region of interest" description="SAW" evidence="3">
    <location>
        <begin position="501"/>
        <end position="576"/>
    </location>
</feature>
<keyword evidence="1" id="KW-0805">Transcription regulation</keyword>
<feature type="short sequence motif" description="VHIID" evidence="3">
    <location>
        <begin position="319"/>
        <end position="323"/>
    </location>
</feature>
<evidence type="ECO:0000256" key="2">
    <source>
        <dbReference type="ARBA" id="ARBA00023163"/>
    </source>
</evidence>
<dbReference type="GO" id="GO:0003700">
    <property type="term" value="F:DNA-binding transcription factor activity"/>
    <property type="evidence" value="ECO:0000318"/>
    <property type="project" value="GO_Central"/>
</dbReference>
<gene>
    <name evidence="5" type="ORF">ZOSMA_86G00480</name>
</gene>
<evidence type="ECO:0000313" key="5">
    <source>
        <dbReference type="EMBL" id="KMZ57412.1"/>
    </source>
</evidence>
<keyword evidence="4" id="KW-0175">Coiled coil</keyword>
<comment type="caution">
    <text evidence="3">Lacks conserved residue(s) required for the propagation of feature annotation.</text>
</comment>
<dbReference type="GO" id="GO:0043565">
    <property type="term" value="F:sequence-specific DNA binding"/>
    <property type="evidence" value="ECO:0000318"/>
    <property type="project" value="GO_Central"/>
</dbReference>
<evidence type="ECO:0000256" key="3">
    <source>
        <dbReference type="PROSITE-ProRule" id="PRU01191"/>
    </source>
</evidence>
<dbReference type="GO" id="GO:0006355">
    <property type="term" value="P:regulation of DNA-templated transcription"/>
    <property type="evidence" value="ECO:0000318"/>
    <property type="project" value="GO_Central"/>
</dbReference>
<evidence type="ECO:0000256" key="4">
    <source>
        <dbReference type="SAM" id="Coils"/>
    </source>
</evidence>
<dbReference type="PROSITE" id="PS50985">
    <property type="entry name" value="GRAS"/>
    <property type="match status" value="1"/>
</dbReference>
<dbReference type="Pfam" id="PF03514">
    <property type="entry name" value="GRAS"/>
    <property type="match status" value="1"/>
</dbReference>
<comment type="caution">
    <text evidence="5">The sequence shown here is derived from an EMBL/GenBank/DDBJ whole genome shotgun (WGS) entry which is preliminary data.</text>
</comment>
<protein>
    <submittedName>
        <fullName evidence="5">GRAS family transcription factor</fullName>
    </submittedName>
</protein>
<feature type="short sequence motif" description="LXXLL motif" evidence="3">
    <location>
        <begin position="415"/>
        <end position="419"/>
    </location>
</feature>
<keyword evidence="2" id="KW-0804">Transcription</keyword>
<dbReference type="EMBL" id="LFYR01002072">
    <property type="protein sequence ID" value="KMZ57412.1"/>
    <property type="molecule type" value="Genomic_DNA"/>
</dbReference>
<feature type="coiled-coil region" evidence="4">
    <location>
        <begin position="12"/>
        <end position="39"/>
    </location>
</feature>
<proteinExistence type="inferred from homology"/>
<dbReference type="GO" id="GO:0005634">
    <property type="term" value="C:nucleus"/>
    <property type="evidence" value="ECO:0000318"/>
    <property type="project" value="GO_Central"/>
</dbReference>
<dbReference type="AlphaFoldDB" id="A0A0K9NMV3"/>
<dbReference type="PANTHER" id="PTHR31636">
    <property type="entry name" value="OSJNBA0084A10.13 PROTEIN-RELATED"/>
    <property type="match status" value="1"/>
</dbReference>
<dbReference type="OrthoDB" id="1890360at2759"/>
<dbReference type="InterPro" id="IPR005202">
    <property type="entry name" value="TF_GRAS"/>
</dbReference>
<sequence length="576" mass="63779">MAYMCADSGNLMAIAQQVIQQQQKHRQQQQQEHHQQQQMNAVMNPFGFQSPWTGNNNFPFSDSTGFYDPYQTEQVAETAVTEMMKDDGGFQLSGYGSAVGRDEFDSDEWMETLITGDSAGVEVDFPMELPGMISETFVPCSPSSSRVNGGLVLDLPLPSENPCAVPCSSSPPLLDIHDLSPLPPPQIKDVVLSELSPVPPSDVVDTSPPLLQSLVDCARLIGVDPQVAAKSLLRVKESSFKHGDPTERVSFYFSKALYQCLSHESIRINPQSPPSISSPSPDEFTLCYKTLNDACPYTKFAHLTANQAILESTESSSRIHIIDFGIVQGVQWAALLQALATRSTGKPDKIRISGIPSPEHPESSATSGAHLEAFAKLLNLDFEFIPVLSPVQELTKSSFDIHPDESIVVNFMFHLHLLLDDSSTVVERLLRLSKSLSPTVVTLGEFELNSNNIGFAQRVANAIGFYSAAFESLDEALDRESPERERVECEVLGNRILSTVVKVVGKRRMRMEEKKNWTVQMERCGFRKVPLSHYALSQAKILLWNYSSRYCLVESSPGFLSLGWDNRPLLSVSSWN</sequence>
<evidence type="ECO:0000313" key="6">
    <source>
        <dbReference type="Proteomes" id="UP000036987"/>
    </source>
</evidence>
<accession>A0A0K9NMV3</accession>